<gene>
    <name evidence="1" type="ORF">ARMOST_14387</name>
</gene>
<evidence type="ECO:0000313" key="1">
    <source>
        <dbReference type="EMBL" id="SJL10990.1"/>
    </source>
</evidence>
<dbReference type="Proteomes" id="UP000219338">
    <property type="component" value="Unassembled WGS sequence"/>
</dbReference>
<name>A0A284RQG6_ARMOS</name>
<sequence>MALLIQLTLDPEAPISATAVASYAYPEVLIHPSPGHIAVLPCYPRRFACPDVCTLMAVYVTKVESIEIGNAMIDAAID</sequence>
<organism evidence="1 2">
    <name type="scientific">Armillaria ostoyae</name>
    <name type="common">Armillaria root rot fungus</name>
    <dbReference type="NCBI Taxonomy" id="47428"/>
    <lineage>
        <taxon>Eukaryota</taxon>
        <taxon>Fungi</taxon>
        <taxon>Dikarya</taxon>
        <taxon>Basidiomycota</taxon>
        <taxon>Agaricomycotina</taxon>
        <taxon>Agaricomycetes</taxon>
        <taxon>Agaricomycetidae</taxon>
        <taxon>Agaricales</taxon>
        <taxon>Marasmiineae</taxon>
        <taxon>Physalacriaceae</taxon>
        <taxon>Armillaria</taxon>
    </lineage>
</organism>
<accession>A0A284RQG6</accession>
<evidence type="ECO:0000313" key="2">
    <source>
        <dbReference type="Proteomes" id="UP000219338"/>
    </source>
</evidence>
<protein>
    <submittedName>
        <fullName evidence="1">Uncharacterized protein</fullName>
    </submittedName>
</protein>
<reference evidence="2" key="1">
    <citation type="journal article" date="2017" name="Nat. Ecol. Evol.">
        <title>Genome expansion and lineage-specific genetic innovations in the forest pathogenic fungi Armillaria.</title>
        <authorList>
            <person name="Sipos G."/>
            <person name="Prasanna A.N."/>
            <person name="Walter M.C."/>
            <person name="O'Connor E."/>
            <person name="Balint B."/>
            <person name="Krizsan K."/>
            <person name="Kiss B."/>
            <person name="Hess J."/>
            <person name="Varga T."/>
            <person name="Slot J."/>
            <person name="Riley R."/>
            <person name="Boka B."/>
            <person name="Rigling D."/>
            <person name="Barry K."/>
            <person name="Lee J."/>
            <person name="Mihaltcheva S."/>
            <person name="LaButti K."/>
            <person name="Lipzen A."/>
            <person name="Waldron R."/>
            <person name="Moloney N.M."/>
            <person name="Sperisen C."/>
            <person name="Kredics L."/>
            <person name="Vagvoelgyi C."/>
            <person name="Patrignani A."/>
            <person name="Fitzpatrick D."/>
            <person name="Nagy I."/>
            <person name="Doyle S."/>
            <person name="Anderson J.B."/>
            <person name="Grigoriev I.V."/>
            <person name="Gueldener U."/>
            <person name="Muensterkoetter M."/>
            <person name="Nagy L.G."/>
        </authorList>
    </citation>
    <scope>NUCLEOTIDE SEQUENCE [LARGE SCALE GENOMIC DNA]</scope>
    <source>
        <strain evidence="2">C18/9</strain>
    </source>
</reference>
<dbReference type="AlphaFoldDB" id="A0A284RQG6"/>
<proteinExistence type="predicted"/>
<dbReference type="EMBL" id="FUEG01000013">
    <property type="protein sequence ID" value="SJL10990.1"/>
    <property type="molecule type" value="Genomic_DNA"/>
</dbReference>
<keyword evidence="2" id="KW-1185">Reference proteome</keyword>